<evidence type="ECO:0000259" key="2">
    <source>
        <dbReference type="Pfam" id="PF03976"/>
    </source>
</evidence>
<dbReference type="GO" id="GO:0016776">
    <property type="term" value="F:phosphotransferase activity, phosphate group as acceptor"/>
    <property type="evidence" value="ECO:0007669"/>
    <property type="project" value="InterPro"/>
</dbReference>
<feature type="region of interest" description="Disordered" evidence="1">
    <location>
        <begin position="1"/>
        <end position="45"/>
    </location>
</feature>
<dbReference type="InterPro" id="IPR027417">
    <property type="entry name" value="P-loop_NTPase"/>
</dbReference>
<accession>A0A291GM91</accession>
<dbReference type="SUPFAM" id="SSF52540">
    <property type="entry name" value="P-loop containing nucleoside triphosphate hydrolases"/>
    <property type="match status" value="1"/>
</dbReference>
<evidence type="ECO:0000313" key="3">
    <source>
        <dbReference type="EMBL" id="ATG51449.1"/>
    </source>
</evidence>
<keyword evidence="4" id="KW-1185">Reference proteome</keyword>
<dbReference type="KEGG" id="brz:CFK38_07840"/>
<dbReference type="GO" id="GO:0006797">
    <property type="term" value="P:polyphosphate metabolic process"/>
    <property type="evidence" value="ECO:0007669"/>
    <property type="project" value="InterPro"/>
</dbReference>
<dbReference type="RefSeq" id="WP_096802576.1">
    <property type="nucleotide sequence ID" value="NZ_CP023563.1"/>
</dbReference>
<dbReference type="Proteomes" id="UP000218165">
    <property type="component" value="Chromosome"/>
</dbReference>
<dbReference type="EMBL" id="CP023563">
    <property type="protein sequence ID" value="ATG51449.1"/>
    <property type="molecule type" value="Genomic_DNA"/>
</dbReference>
<dbReference type="Pfam" id="PF03976">
    <property type="entry name" value="PPK2"/>
    <property type="match status" value="1"/>
</dbReference>
<dbReference type="Gene3D" id="3.40.50.300">
    <property type="entry name" value="P-loop containing nucleotide triphosphate hydrolases"/>
    <property type="match status" value="1"/>
</dbReference>
<evidence type="ECO:0000256" key="1">
    <source>
        <dbReference type="SAM" id="MobiDB-lite"/>
    </source>
</evidence>
<dbReference type="AlphaFoldDB" id="A0A291GM91"/>
<reference evidence="4" key="1">
    <citation type="submission" date="2017-09" db="EMBL/GenBank/DDBJ databases">
        <title>Brachybacterium sp. VM2412.</title>
        <authorList>
            <person name="Tak E.J."/>
            <person name="Bae J.-W."/>
        </authorList>
    </citation>
    <scope>NUCLEOTIDE SEQUENCE [LARGE SCALE GENOMIC DNA]</scope>
    <source>
        <strain evidence="4">VM2412</strain>
    </source>
</reference>
<dbReference type="InterPro" id="IPR022300">
    <property type="entry name" value="PPK2-rel_1"/>
</dbReference>
<keyword evidence="3" id="KW-0808">Transferase</keyword>
<dbReference type="OrthoDB" id="9775224at2"/>
<dbReference type="PANTHER" id="PTHR34383:SF3">
    <property type="entry name" value="POLYPHOSPHATE:AMP PHOSPHOTRANSFERASE"/>
    <property type="match status" value="1"/>
</dbReference>
<dbReference type="NCBIfam" id="TIGR03709">
    <property type="entry name" value="PPK2_rel_1"/>
    <property type="match status" value="1"/>
</dbReference>
<protein>
    <submittedName>
        <fullName evidence="3">PPK2 family polyphosphate--nucleotide phosphotransferase</fullName>
    </submittedName>
</protein>
<sequence length="295" mass="33173">MAKTSKKSKKTAAPERTPRGFPLDSGWTGEVTGFDPRATPGFEGKKADGKELLALRDRALDDLQERLYAAHHGERDGRSVLLIVQGMDTAGKGGIMRHVVGNVDPQGVDITAFKAPTPAQKRHDFLWRIRKHTPAPGIIGVFDRSQYEDVLIHRVHGWADAAEIRERCTAINAFERELTEAGTTVVKVMLHISRQEQGKRLLERLERPDKHWKFSPADVDERAHWDDYMEAYTQALRATSTVGAPWTVVPADRKWYARIAVQQLLLDALEGIDPQWPAADFDVPEQIGRLRATMD</sequence>
<gene>
    <name evidence="3" type="ORF">CFK38_07840</name>
</gene>
<dbReference type="PANTHER" id="PTHR34383">
    <property type="entry name" value="POLYPHOSPHATE:AMP PHOSPHOTRANSFERASE-RELATED"/>
    <property type="match status" value="1"/>
</dbReference>
<proteinExistence type="predicted"/>
<organism evidence="3 4">
    <name type="scientific">Brachybacterium vulturis</name>
    <dbReference type="NCBI Taxonomy" id="2017484"/>
    <lineage>
        <taxon>Bacteria</taxon>
        <taxon>Bacillati</taxon>
        <taxon>Actinomycetota</taxon>
        <taxon>Actinomycetes</taxon>
        <taxon>Micrococcales</taxon>
        <taxon>Dermabacteraceae</taxon>
        <taxon>Brachybacterium</taxon>
    </lineage>
</organism>
<dbReference type="InterPro" id="IPR022488">
    <property type="entry name" value="PPK2-related"/>
</dbReference>
<evidence type="ECO:0000313" key="4">
    <source>
        <dbReference type="Proteomes" id="UP000218165"/>
    </source>
</evidence>
<feature type="domain" description="Polyphosphate kinase-2-related" evidence="2">
    <location>
        <begin position="52"/>
        <end position="273"/>
    </location>
</feature>
<name>A0A291GM91_9MICO</name>
<feature type="compositionally biased region" description="Basic residues" evidence="1">
    <location>
        <begin position="1"/>
        <end position="10"/>
    </location>
</feature>